<dbReference type="FunFam" id="3.30.70.270:FF:000020">
    <property type="entry name" value="Transposon Tf2-6 polyprotein-like Protein"/>
    <property type="match status" value="1"/>
</dbReference>
<evidence type="ECO:0000256" key="6">
    <source>
        <dbReference type="ARBA" id="ARBA00022918"/>
    </source>
</evidence>
<evidence type="ECO:0000256" key="3">
    <source>
        <dbReference type="ARBA" id="ARBA00022722"/>
    </source>
</evidence>
<evidence type="ECO:0000313" key="8">
    <source>
        <dbReference type="EMBL" id="WMV33399.1"/>
    </source>
</evidence>
<dbReference type="Gene3D" id="3.30.70.270">
    <property type="match status" value="1"/>
</dbReference>
<evidence type="ECO:0000259" key="7">
    <source>
        <dbReference type="Pfam" id="PF17917"/>
    </source>
</evidence>
<dbReference type="Proteomes" id="UP001234989">
    <property type="component" value="Chromosome 6"/>
</dbReference>
<dbReference type="EMBL" id="CP133617">
    <property type="protein sequence ID" value="WMV33399.1"/>
    <property type="molecule type" value="Genomic_DNA"/>
</dbReference>
<dbReference type="CDD" id="cd09274">
    <property type="entry name" value="RNase_HI_RT_Ty3"/>
    <property type="match status" value="1"/>
</dbReference>
<dbReference type="GO" id="GO:0016787">
    <property type="term" value="F:hydrolase activity"/>
    <property type="evidence" value="ECO:0007669"/>
    <property type="project" value="UniProtKB-KW"/>
</dbReference>
<dbReference type="GO" id="GO:0004519">
    <property type="term" value="F:endonuclease activity"/>
    <property type="evidence" value="ECO:0007669"/>
    <property type="project" value="UniProtKB-KW"/>
</dbReference>
<evidence type="ECO:0000256" key="1">
    <source>
        <dbReference type="ARBA" id="ARBA00022679"/>
    </source>
</evidence>
<keyword evidence="1" id="KW-0808">Transferase</keyword>
<name>A0AAF0TV54_SOLVR</name>
<dbReference type="InterPro" id="IPR043128">
    <property type="entry name" value="Rev_trsase/Diguanyl_cyclase"/>
</dbReference>
<evidence type="ECO:0000256" key="5">
    <source>
        <dbReference type="ARBA" id="ARBA00022801"/>
    </source>
</evidence>
<proteinExistence type="predicted"/>
<dbReference type="InterPro" id="IPR043502">
    <property type="entry name" value="DNA/RNA_pol_sf"/>
</dbReference>
<dbReference type="PANTHER" id="PTHR37984">
    <property type="entry name" value="PROTEIN CBG26694"/>
    <property type="match status" value="1"/>
</dbReference>
<gene>
    <name evidence="8" type="ORF">MTR67_026784</name>
</gene>
<sequence length="289" mass="32976">MFPYLFYAYFPIDPKNTDVVKSFPRPLSPLDSRIFLGLASYYRRFVEGIFSIASSLTTLTQKKVKFIRSEACEKSFQEMKDRLTFAPVLTLPKRTDIFVVYCDASGIGLGCVLMQNGKVIAYASRHLKDHEKNYPTHDLELATVVFPLMIWRHYLYGVYVDVFTDHKSLQYVFKQKDQNLRQRSVAHIEDNNKELVRDVHILARLGVRLVDSIKGGVMVHNGSKSSFVADVKAKQGLDPILIELKETVIKKPVEAFSQGGDGVVRYKVHLCVPYVDVLREKILLEAHSS</sequence>
<dbReference type="PANTHER" id="PTHR37984:SF5">
    <property type="entry name" value="PROTEIN NYNRIN-LIKE"/>
    <property type="match status" value="1"/>
</dbReference>
<organism evidence="8 9">
    <name type="scientific">Solanum verrucosum</name>
    <dbReference type="NCBI Taxonomy" id="315347"/>
    <lineage>
        <taxon>Eukaryota</taxon>
        <taxon>Viridiplantae</taxon>
        <taxon>Streptophyta</taxon>
        <taxon>Embryophyta</taxon>
        <taxon>Tracheophyta</taxon>
        <taxon>Spermatophyta</taxon>
        <taxon>Magnoliopsida</taxon>
        <taxon>eudicotyledons</taxon>
        <taxon>Gunneridae</taxon>
        <taxon>Pentapetalae</taxon>
        <taxon>asterids</taxon>
        <taxon>lamiids</taxon>
        <taxon>Solanales</taxon>
        <taxon>Solanaceae</taxon>
        <taxon>Solanoideae</taxon>
        <taxon>Solaneae</taxon>
        <taxon>Solanum</taxon>
    </lineage>
</organism>
<keyword evidence="3" id="KW-0540">Nuclease</keyword>
<keyword evidence="9" id="KW-1185">Reference proteome</keyword>
<feature type="domain" description="Reverse transcriptase RNase H-like" evidence="7">
    <location>
        <begin position="96"/>
        <end position="183"/>
    </location>
</feature>
<dbReference type="SUPFAM" id="SSF56672">
    <property type="entry name" value="DNA/RNA polymerases"/>
    <property type="match status" value="1"/>
</dbReference>
<keyword evidence="2" id="KW-0548">Nucleotidyltransferase</keyword>
<accession>A0AAF0TV54</accession>
<evidence type="ECO:0000313" key="9">
    <source>
        <dbReference type="Proteomes" id="UP001234989"/>
    </source>
</evidence>
<dbReference type="Pfam" id="PF17917">
    <property type="entry name" value="RT_RNaseH"/>
    <property type="match status" value="1"/>
</dbReference>
<dbReference type="GO" id="GO:0003964">
    <property type="term" value="F:RNA-directed DNA polymerase activity"/>
    <property type="evidence" value="ECO:0007669"/>
    <property type="project" value="UniProtKB-KW"/>
</dbReference>
<evidence type="ECO:0000256" key="4">
    <source>
        <dbReference type="ARBA" id="ARBA00022759"/>
    </source>
</evidence>
<keyword evidence="4" id="KW-0255">Endonuclease</keyword>
<dbReference type="InterPro" id="IPR041373">
    <property type="entry name" value="RT_RNaseH"/>
</dbReference>
<dbReference type="AlphaFoldDB" id="A0AAF0TV54"/>
<keyword evidence="6" id="KW-0695">RNA-directed DNA polymerase</keyword>
<keyword evidence="5" id="KW-0378">Hydrolase</keyword>
<protein>
    <recommendedName>
        <fullName evidence="7">Reverse transcriptase RNase H-like domain-containing protein</fullName>
    </recommendedName>
</protein>
<evidence type="ECO:0000256" key="2">
    <source>
        <dbReference type="ARBA" id="ARBA00022695"/>
    </source>
</evidence>
<reference evidence="8" key="1">
    <citation type="submission" date="2023-08" db="EMBL/GenBank/DDBJ databases">
        <title>A de novo genome assembly of Solanum verrucosum Schlechtendal, a Mexican diploid species geographically isolated from the other diploid A-genome species in potato relatives.</title>
        <authorList>
            <person name="Hosaka K."/>
        </authorList>
    </citation>
    <scope>NUCLEOTIDE SEQUENCE</scope>
    <source>
        <tissue evidence="8">Young leaves</tissue>
    </source>
</reference>
<dbReference type="InterPro" id="IPR050951">
    <property type="entry name" value="Retrovirus_Pol_polyprotein"/>
</dbReference>